<proteinExistence type="predicted"/>
<evidence type="ECO:0000313" key="3">
    <source>
        <dbReference type="Proteomes" id="UP000556611"/>
    </source>
</evidence>
<dbReference type="GeneID" id="300996091"/>
<evidence type="ECO:0008006" key="4">
    <source>
        <dbReference type="Google" id="ProtNLM"/>
    </source>
</evidence>
<accession>A0ABX1LMC9</accession>
<evidence type="ECO:0000313" key="2">
    <source>
        <dbReference type="EMBL" id="NMD58400.1"/>
    </source>
</evidence>
<evidence type="ECO:0000256" key="1">
    <source>
        <dbReference type="SAM" id="Phobius"/>
    </source>
</evidence>
<dbReference type="RefSeq" id="WP_141661132.1">
    <property type="nucleotide sequence ID" value="NZ_JABARZ010000035.1"/>
</dbReference>
<keyword evidence="1" id="KW-0812">Transmembrane</keyword>
<dbReference type="EMBL" id="JABARZ010000035">
    <property type="protein sequence ID" value="NMD58400.1"/>
    <property type="molecule type" value="Genomic_DNA"/>
</dbReference>
<organism evidence="2 3">
    <name type="scientific">Tsukamurella columbiensis</name>
    <dbReference type="NCBI Taxonomy" id="128509"/>
    <lineage>
        <taxon>Bacteria</taxon>
        <taxon>Bacillati</taxon>
        <taxon>Actinomycetota</taxon>
        <taxon>Actinomycetes</taxon>
        <taxon>Mycobacteriales</taxon>
        <taxon>Tsukamurellaceae</taxon>
        <taxon>Tsukamurella</taxon>
    </lineage>
</organism>
<protein>
    <recommendedName>
        <fullName evidence="4">DUF998 domain-containing protein</fullName>
    </recommendedName>
</protein>
<comment type="caution">
    <text evidence="2">The sequence shown here is derived from an EMBL/GenBank/DDBJ whole genome shotgun (WGS) entry which is preliminary data.</text>
</comment>
<gene>
    <name evidence="2" type="ORF">HHU10_22550</name>
</gene>
<keyword evidence="1" id="KW-0472">Membrane</keyword>
<keyword evidence="3" id="KW-1185">Reference proteome</keyword>
<feature type="transmembrane region" description="Helical" evidence="1">
    <location>
        <begin position="54"/>
        <end position="76"/>
    </location>
</feature>
<dbReference type="Proteomes" id="UP000556611">
    <property type="component" value="Unassembled WGS sequence"/>
</dbReference>
<reference evidence="2 3" key="1">
    <citation type="submission" date="2020-04" db="EMBL/GenBank/DDBJ databases">
        <title>MicrobeNet Type strains.</title>
        <authorList>
            <person name="Nicholson A.C."/>
        </authorList>
    </citation>
    <scope>NUCLEOTIDE SEQUENCE [LARGE SCALE GENOMIC DNA]</scope>
    <source>
        <strain evidence="2 3">ATCC BAA-330</strain>
    </source>
</reference>
<feature type="transmembrane region" description="Helical" evidence="1">
    <location>
        <begin position="82"/>
        <end position="100"/>
    </location>
</feature>
<feature type="transmembrane region" description="Helical" evidence="1">
    <location>
        <begin position="6"/>
        <end position="33"/>
    </location>
</feature>
<keyword evidence="1" id="KW-1133">Transmembrane helix</keyword>
<feature type="transmembrane region" description="Helical" evidence="1">
    <location>
        <begin position="112"/>
        <end position="132"/>
    </location>
</feature>
<sequence length="140" mass="14611">MLPTNVVLALAAGLYVLGIYHATMFLVDTVACPSLRIRPESIDVTHHLLVERRWSFLIGGAHLVLAVAAASVASTALSNRSLPVLGVALVLCVITAAEPATRISRRMPARHLRVAGAASAILLAVIPGQILATAASSTLF</sequence>
<name>A0ABX1LMC9_9ACTN</name>